<dbReference type="InterPro" id="IPR038377">
    <property type="entry name" value="Na/Glc_symporter_sf"/>
</dbReference>
<dbReference type="Proteomes" id="UP000031465">
    <property type="component" value="Unassembled WGS sequence"/>
</dbReference>
<evidence type="ECO:0000256" key="6">
    <source>
        <dbReference type="ARBA" id="ARBA00022847"/>
    </source>
</evidence>
<evidence type="ECO:0000256" key="10">
    <source>
        <dbReference type="ARBA" id="ARBA00023136"/>
    </source>
</evidence>
<evidence type="ECO:0000313" key="16">
    <source>
        <dbReference type="Proteomes" id="UP000031465"/>
    </source>
</evidence>
<name>A0A0C1JK71_9BACT</name>
<dbReference type="GO" id="GO:0015193">
    <property type="term" value="F:L-proline transmembrane transporter activity"/>
    <property type="evidence" value="ECO:0007669"/>
    <property type="project" value="TreeGrafter"/>
</dbReference>
<comment type="subcellular location">
    <subcellularLocation>
        <location evidence="1 14">Cell membrane</location>
        <topology evidence="1 14">Multi-pass membrane protein</topology>
    </subcellularLocation>
</comment>
<organism evidence="15 16">
    <name type="scientific">Candidatus Protochlamydia amoebophila</name>
    <dbReference type="NCBI Taxonomy" id="362787"/>
    <lineage>
        <taxon>Bacteria</taxon>
        <taxon>Pseudomonadati</taxon>
        <taxon>Chlamydiota</taxon>
        <taxon>Chlamydiia</taxon>
        <taxon>Parachlamydiales</taxon>
        <taxon>Parachlamydiaceae</taxon>
        <taxon>Candidatus Protochlamydia</taxon>
    </lineage>
</organism>
<sequence>MQIQVILAFIAYFSLLLLIGLVCHKKQTTSSDFIMGNRSLNFWLVALSAHASDMSAWLFMAFPMTIFVLGLPYIWIALGLLLGMFFNWQFVAPKLRSMTESYDTYTLSSFFEKRFKDTSGYIRILSAIIMLIFLTHYLSAGLIAMGYLLESLFGLNYYFGLSVAMLVVVVYTFIGGFTTVAWTDLFQGAFLLLMIILVPTIAMTKIDSWQTISHMAYQKKISLSLFGDSSLDSFIKISSLALGWGLGYFGMPHIITKFMGIKDVNEMHKSKWLGMTWQFVTLGAAAVVGLIGIAYFPNGLAKPEMVFVEMVKDLFNPFTAGFILCAVVAANMSTMDSQILVCGSILSEDLYKYFYKQTPSDQKILWVSKMSVVTVALIALLLAFNKSNTILDTVLYSWSGLGSAFGPLVLMSLYSKQTNRYGAIAGMITGTFIVVVWPSLNPLLFRYELLPMIPGFFTSLTAIYLASKYTRKNSLN</sequence>
<evidence type="ECO:0000256" key="4">
    <source>
        <dbReference type="ARBA" id="ARBA00022475"/>
    </source>
</evidence>
<dbReference type="GO" id="GO:0015824">
    <property type="term" value="P:proline transport"/>
    <property type="evidence" value="ECO:0007669"/>
    <property type="project" value="UniProtKB-UniRule"/>
</dbReference>
<dbReference type="PATRIC" id="fig|362787.3.peg.1253"/>
<dbReference type="GO" id="GO:0005886">
    <property type="term" value="C:plasma membrane"/>
    <property type="evidence" value="ECO:0007669"/>
    <property type="project" value="UniProtKB-SubCell"/>
</dbReference>
<comment type="caution">
    <text evidence="15">The sequence shown here is derived from an EMBL/GenBank/DDBJ whole genome shotgun (WGS) entry which is preliminary data.</text>
</comment>
<dbReference type="GO" id="GO:0005298">
    <property type="term" value="F:proline:sodium symporter activity"/>
    <property type="evidence" value="ECO:0007669"/>
    <property type="project" value="UniProtKB-UniRule"/>
</dbReference>
<feature type="transmembrane region" description="Helical" evidence="14">
    <location>
        <begin position="449"/>
        <end position="467"/>
    </location>
</feature>
<gene>
    <name evidence="15" type="primary">opuE</name>
    <name evidence="15" type="ORF">DB44_DE00110</name>
</gene>
<reference evidence="15 16" key="1">
    <citation type="journal article" date="2014" name="Mol. Biol. Evol.">
        <title>Massive expansion of Ubiquitination-related gene families within the Chlamydiae.</title>
        <authorList>
            <person name="Domman D."/>
            <person name="Collingro A."/>
            <person name="Lagkouvardos I."/>
            <person name="Gehre L."/>
            <person name="Weinmaier T."/>
            <person name="Rattei T."/>
            <person name="Subtil A."/>
            <person name="Horn M."/>
        </authorList>
    </citation>
    <scope>NUCLEOTIDE SEQUENCE [LARGE SCALE GENOMIC DNA]</scope>
    <source>
        <strain evidence="15 16">EI2</strain>
    </source>
</reference>
<evidence type="ECO:0000256" key="11">
    <source>
        <dbReference type="ARBA" id="ARBA00023201"/>
    </source>
</evidence>
<evidence type="ECO:0000256" key="8">
    <source>
        <dbReference type="ARBA" id="ARBA00023053"/>
    </source>
</evidence>
<dbReference type="InterPro" id="IPR001734">
    <property type="entry name" value="Na/solute_symporter"/>
</dbReference>
<keyword evidence="6 14" id="KW-0769">Symport</keyword>
<feature type="transmembrane region" description="Helical" evidence="14">
    <location>
        <begin position="66"/>
        <end position="88"/>
    </location>
</feature>
<dbReference type="AlphaFoldDB" id="A0A0C1JK71"/>
<protein>
    <recommendedName>
        <fullName evidence="14">Sodium/proline symporter</fullName>
    </recommendedName>
    <alternativeName>
        <fullName evidence="14">Proline permease</fullName>
    </alternativeName>
</protein>
<evidence type="ECO:0000256" key="9">
    <source>
        <dbReference type="ARBA" id="ARBA00023065"/>
    </source>
</evidence>
<comment type="similarity">
    <text evidence="2 13">Belongs to the sodium:solute symporter (SSF) (TC 2.A.21) family.</text>
</comment>
<evidence type="ECO:0000256" key="3">
    <source>
        <dbReference type="ARBA" id="ARBA00022448"/>
    </source>
</evidence>
<feature type="transmembrane region" description="Helical" evidence="14">
    <location>
        <begin position="40"/>
        <end position="60"/>
    </location>
</feature>
<evidence type="ECO:0000256" key="14">
    <source>
        <dbReference type="RuleBase" id="RU366012"/>
    </source>
</evidence>
<dbReference type="PANTHER" id="PTHR48086">
    <property type="entry name" value="SODIUM/PROLINE SYMPORTER-RELATED"/>
    <property type="match status" value="1"/>
</dbReference>
<dbReference type="CDD" id="cd11475">
    <property type="entry name" value="SLC5sbd_PutP"/>
    <property type="match status" value="1"/>
</dbReference>
<keyword evidence="3 14" id="KW-0813">Transport</keyword>
<evidence type="ECO:0000256" key="7">
    <source>
        <dbReference type="ARBA" id="ARBA00022989"/>
    </source>
</evidence>
<comment type="function">
    <text evidence="14">Catalyzes the sodium-dependent uptake of extracellular L-proline.</text>
</comment>
<feature type="transmembrane region" description="Helical" evidence="14">
    <location>
        <begin position="124"/>
        <end position="149"/>
    </location>
</feature>
<dbReference type="NCBIfam" id="TIGR00813">
    <property type="entry name" value="sss"/>
    <property type="match status" value="1"/>
</dbReference>
<keyword evidence="11 14" id="KW-0739">Sodium transport</keyword>
<evidence type="ECO:0000256" key="2">
    <source>
        <dbReference type="ARBA" id="ARBA00006434"/>
    </source>
</evidence>
<keyword evidence="9 14" id="KW-0406">Ion transport</keyword>
<dbReference type="InterPro" id="IPR011851">
    <property type="entry name" value="Na/Pro_symporter"/>
</dbReference>
<comment type="catalytic activity">
    <reaction evidence="12">
        <text>L-proline(in) + Na(+)(in) = L-proline(out) + Na(+)(out)</text>
        <dbReference type="Rhea" id="RHEA:28967"/>
        <dbReference type="ChEBI" id="CHEBI:29101"/>
        <dbReference type="ChEBI" id="CHEBI:60039"/>
    </reaction>
</comment>
<evidence type="ECO:0000256" key="1">
    <source>
        <dbReference type="ARBA" id="ARBA00004651"/>
    </source>
</evidence>
<dbReference type="PANTHER" id="PTHR48086:SF3">
    <property type="entry name" value="SODIUM_PROLINE SYMPORTER"/>
    <property type="match status" value="1"/>
</dbReference>
<feature type="transmembrane region" description="Helical" evidence="14">
    <location>
        <begin position="314"/>
        <end position="332"/>
    </location>
</feature>
<feature type="transmembrane region" description="Helical" evidence="14">
    <location>
        <begin position="421"/>
        <end position="437"/>
    </location>
</feature>
<accession>A0A0C1JK71</accession>
<keyword evidence="10 14" id="KW-0472">Membrane</keyword>
<keyword evidence="7 14" id="KW-1133">Transmembrane helix</keyword>
<dbReference type="Gene3D" id="1.20.1730.10">
    <property type="entry name" value="Sodium/glucose cotransporter"/>
    <property type="match status" value="1"/>
</dbReference>
<dbReference type="PROSITE" id="PS50283">
    <property type="entry name" value="NA_SOLUT_SYMP_3"/>
    <property type="match status" value="1"/>
</dbReference>
<feature type="transmembrane region" description="Helical" evidence="14">
    <location>
        <begin position="396"/>
        <end position="414"/>
    </location>
</feature>
<feature type="transmembrane region" description="Helical" evidence="14">
    <location>
        <begin position="272"/>
        <end position="294"/>
    </location>
</feature>
<evidence type="ECO:0000256" key="12">
    <source>
        <dbReference type="ARBA" id="ARBA00033708"/>
    </source>
</evidence>
<dbReference type="EMBL" id="JSAN01000077">
    <property type="protein sequence ID" value="KIC71685.1"/>
    <property type="molecule type" value="Genomic_DNA"/>
</dbReference>
<evidence type="ECO:0000313" key="15">
    <source>
        <dbReference type="EMBL" id="KIC71685.1"/>
    </source>
</evidence>
<proteinExistence type="inferred from homology"/>
<feature type="transmembrane region" description="Helical" evidence="14">
    <location>
        <begin position="186"/>
        <end position="206"/>
    </location>
</feature>
<dbReference type="Pfam" id="PF00474">
    <property type="entry name" value="SSF"/>
    <property type="match status" value="1"/>
</dbReference>
<feature type="transmembrane region" description="Helical" evidence="14">
    <location>
        <begin position="233"/>
        <end position="251"/>
    </location>
</feature>
<evidence type="ECO:0000256" key="5">
    <source>
        <dbReference type="ARBA" id="ARBA00022692"/>
    </source>
</evidence>
<evidence type="ECO:0000256" key="13">
    <source>
        <dbReference type="RuleBase" id="RU362091"/>
    </source>
</evidence>
<keyword evidence="8 14" id="KW-0915">Sodium</keyword>
<feature type="transmembrane region" description="Helical" evidence="14">
    <location>
        <begin position="155"/>
        <end position="174"/>
    </location>
</feature>
<keyword evidence="4 14" id="KW-1003">Cell membrane</keyword>
<dbReference type="GO" id="GO:0031402">
    <property type="term" value="F:sodium ion binding"/>
    <property type="evidence" value="ECO:0007669"/>
    <property type="project" value="UniProtKB-UniRule"/>
</dbReference>
<feature type="transmembrane region" description="Helical" evidence="14">
    <location>
        <begin position="6"/>
        <end position="24"/>
    </location>
</feature>
<keyword evidence="14" id="KW-0029">Amino-acid transport</keyword>
<dbReference type="RefSeq" id="WP_039358701.1">
    <property type="nucleotide sequence ID" value="NZ_JSAN01000077.1"/>
</dbReference>
<dbReference type="InterPro" id="IPR050277">
    <property type="entry name" value="Sodium:Solute_Symporter"/>
</dbReference>
<keyword evidence="5 14" id="KW-0812">Transmembrane</keyword>
<feature type="transmembrane region" description="Helical" evidence="14">
    <location>
        <begin position="364"/>
        <end position="384"/>
    </location>
</feature>